<dbReference type="GO" id="GO:0005737">
    <property type="term" value="C:cytoplasm"/>
    <property type="evidence" value="ECO:0007669"/>
    <property type="project" value="UniProtKB-SubCell"/>
</dbReference>
<dbReference type="Pfam" id="PF04050">
    <property type="entry name" value="Upf2"/>
    <property type="match status" value="1"/>
</dbReference>
<keyword evidence="3" id="KW-0175">Coiled coil</keyword>
<comment type="subcellular location">
    <subcellularLocation>
        <location evidence="1">Cytoplasm</location>
    </subcellularLocation>
</comment>
<feature type="coiled-coil region" evidence="3">
    <location>
        <begin position="880"/>
        <end position="928"/>
    </location>
</feature>
<feature type="domain" description="MIF4G" evidence="5">
    <location>
        <begin position="48"/>
        <end position="260"/>
    </location>
</feature>
<evidence type="ECO:0000256" key="3">
    <source>
        <dbReference type="SAM" id="Coils"/>
    </source>
</evidence>
<organism evidence="6 7">
    <name type="scientific">Trichostrongylus colubriformis</name>
    <name type="common">Black scour worm</name>
    <dbReference type="NCBI Taxonomy" id="6319"/>
    <lineage>
        <taxon>Eukaryota</taxon>
        <taxon>Metazoa</taxon>
        <taxon>Ecdysozoa</taxon>
        <taxon>Nematoda</taxon>
        <taxon>Chromadorea</taxon>
        <taxon>Rhabditida</taxon>
        <taxon>Rhabditina</taxon>
        <taxon>Rhabditomorpha</taxon>
        <taxon>Strongyloidea</taxon>
        <taxon>Trichostrongylidae</taxon>
        <taxon>Trichostrongylus</taxon>
    </lineage>
</organism>
<feature type="domain" description="MIF4G" evidence="5">
    <location>
        <begin position="647"/>
        <end position="897"/>
    </location>
</feature>
<dbReference type="Proteomes" id="UP001331761">
    <property type="component" value="Unassembled WGS sequence"/>
</dbReference>
<proteinExistence type="predicted"/>
<sequence>MTDWPRLADRQWVQETNKRVKAQETHRSSLVGVESTDENALHSLDSTLKKTTAFMKKLKSLSAASIPSLIEELSRLNLSKFVEEMAAGITETKLKPSDVIPIVDLCVAIASRYPKFSELILTEIKKCLPLKRADKISNPAKLRIDVRLLCELILCGVVGKEGLQTLGATLSYICITDKGEHLNVGLICSLCRPVGWQIAGIVPSPEGNEGVSIEQGDLEMSEAITPEHRKVVNDLFTNYHTGLIRHLEKACAVMNVVQKKVKRHERTRGDATVEEKAELETARAEYERLKALASELSSALGVQMVELKEEPSDNEEDEMAAMEMDKALAEGHVSLWPDDESRLFYENLIDIRNIVPRSLYKESEERTIQENELKTSVDDIDVDGLEAEPAEREGDVDVGEKEENAAELDRPKTPPSPAQFNEDMTSATDASMITSEEIKQLAQKFFLNLDHLVNRDTTDQCALDFVSNLNTKSYRKKLIKVLYGVPSSRLDLLPFYARLVASLSPVMPDLTTELSTMLIKQFREFVQRCGQERVEEKIKCVMFIGELVKFGVIPRAEALSCLRQLVYDFRGHSVDMVCAMIETAGFYLYRNSDSHPKMKIILDVVQKKKERIKDVRHVMLIDNAFFACIPPADSAAARRAQAEPPLMIFIRHLIVDINEHNVNTNIKCIRRLAWDDETVASWCLKYLTSPWLLPYSNLLHLASAVAGLQGLTYYDWISTYVIDACQEMIRISLEVPGLFNQKAIASACYLGELYNYSVCDTPVIYKVLYQIISFPETDPLAWQEFYRVRMVCELLNTIADFFQTGRARRKMDYFLTYFHRFYWMKREQWKVNVVMVEMPGAEEAGDNAVIEPPRFPADVEAEYRECMRHMRKSAPLPKDLAEAENAVEQIEQQLKEKLALASGSADEEEEEEDERKVLDRTLHEIAEEDGEEYGSDSERPPAIIAEDDADEKVCVHVEKPVIQPEDEEFMRQLDRMLADQVKVVPQQTSVAAAANPSVDMTVPAAVRNRFQRQICFEDSPGGSKNAAENSKPSMKVSLMARGKGNKLVLKTVSIEESALHEAWKKEREREEVERADIKRVTLGHTARIFAEEEQEMRQQIYSHSRFN</sequence>
<evidence type="ECO:0000256" key="4">
    <source>
        <dbReference type="SAM" id="MobiDB-lite"/>
    </source>
</evidence>
<evidence type="ECO:0000256" key="1">
    <source>
        <dbReference type="ARBA" id="ARBA00004496"/>
    </source>
</evidence>
<feature type="compositionally biased region" description="Basic and acidic residues" evidence="4">
    <location>
        <begin position="362"/>
        <end position="377"/>
    </location>
</feature>
<feature type="domain" description="MIF4G" evidence="5">
    <location>
        <begin position="439"/>
        <end position="631"/>
    </location>
</feature>
<dbReference type="InterPro" id="IPR039762">
    <property type="entry name" value="Nmd2/UPF2"/>
</dbReference>
<dbReference type="SMART" id="SM00543">
    <property type="entry name" value="MIF4G"/>
    <property type="match status" value="3"/>
</dbReference>
<dbReference type="EMBL" id="WIXE01004725">
    <property type="protein sequence ID" value="KAK5982798.1"/>
    <property type="molecule type" value="Genomic_DNA"/>
</dbReference>
<reference evidence="6 7" key="1">
    <citation type="submission" date="2019-10" db="EMBL/GenBank/DDBJ databases">
        <title>Assembly and Annotation for the nematode Trichostrongylus colubriformis.</title>
        <authorList>
            <person name="Martin J."/>
        </authorList>
    </citation>
    <scope>NUCLEOTIDE SEQUENCE [LARGE SCALE GENOMIC DNA]</scope>
    <source>
        <strain evidence="6">G859</strain>
        <tissue evidence="6">Whole worm</tissue>
    </source>
</reference>
<protein>
    <submittedName>
        <fullName evidence="6">Suppressor with Morphological effect on Genitalia</fullName>
    </submittedName>
</protein>
<dbReference type="InterPro" id="IPR016024">
    <property type="entry name" value="ARM-type_fold"/>
</dbReference>
<gene>
    <name evidence="6" type="ORF">GCK32_005464</name>
</gene>
<feature type="region of interest" description="Disordered" evidence="4">
    <location>
        <begin position="362"/>
        <end position="423"/>
    </location>
</feature>
<dbReference type="Pfam" id="PF02854">
    <property type="entry name" value="MIF4G"/>
    <property type="match status" value="2"/>
</dbReference>
<evidence type="ECO:0000256" key="2">
    <source>
        <dbReference type="ARBA" id="ARBA00022490"/>
    </source>
</evidence>
<evidence type="ECO:0000259" key="5">
    <source>
        <dbReference type="SMART" id="SM00543"/>
    </source>
</evidence>
<dbReference type="GO" id="GO:0000184">
    <property type="term" value="P:nuclear-transcribed mRNA catabolic process, nonsense-mediated decay"/>
    <property type="evidence" value="ECO:0007669"/>
    <property type="project" value="InterPro"/>
</dbReference>
<dbReference type="PANTHER" id="PTHR12839:SF7">
    <property type="entry name" value="REGULATOR OF NONSENSE TRANSCRIPTS 2"/>
    <property type="match status" value="1"/>
</dbReference>
<accession>A0AAN8G7R3</accession>
<dbReference type="GO" id="GO:0003723">
    <property type="term" value="F:RNA binding"/>
    <property type="evidence" value="ECO:0007669"/>
    <property type="project" value="InterPro"/>
</dbReference>
<feature type="coiled-coil region" evidence="3">
    <location>
        <begin position="272"/>
        <end position="299"/>
    </location>
</feature>
<keyword evidence="7" id="KW-1185">Reference proteome</keyword>
<feature type="compositionally biased region" description="Acidic residues" evidence="4">
    <location>
        <begin position="378"/>
        <end position="388"/>
    </location>
</feature>
<dbReference type="InterPro" id="IPR007193">
    <property type="entry name" value="Upf2/Nmd2_C"/>
</dbReference>
<name>A0AAN8G7R3_TRICO</name>
<dbReference type="Gene3D" id="1.25.40.180">
    <property type="match status" value="3"/>
</dbReference>
<dbReference type="AlphaFoldDB" id="A0AAN8G7R3"/>
<comment type="caution">
    <text evidence="6">The sequence shown here is derived from an EMBL/GenBank/DDBJ whole genome shotgun (WGS) entry which is preliminary data.</text>
</comment>
<dbReference type="InterPro" id="IPR003890">
    <property type="entry name" value="MIF4G-like_typ-3"/>
</dbReference>
<evidence type="ECO:0000313" key="6">
    <source>
        <dbReference type="EMBL" id="KAK5982798.1"/>
    </source>
</evidence>
<evidence type="ECO:0000313" key="7">
    <source>
        <dbReference type="Proteomes" id="UP001331761"/>
    </source>
</evidence>
<feature type="compositionally biased region" description="Basic and acidic residues" evidence="4">
    <location>
        <begin position="389"/>
        <end position="412"/>
    </location>
</feature>
<keyword evidence="2" id="KW-0963">Cytoplasm</keyword>
<dbReference type="PANTHER" id="PTHR12839">
    <property type="entry name" value="NONSENSE-MEDIATED MRNA DECAY PROTEIN 2 UP-FRAMESHIFT SUPPRESSOR 2"/>
    <property type="match status" value="1"/>
</dbReference>
<dbReference type="SUPFAM" id="SSF48371">
    <property type="entry name" value="ARM repeat"/>
    <property type="match status" value="3"/>
</dbReference>
<dbReference type="GO" id="GO:0035145">
    <property type="term" value="C:exon-exon junction complex"/>
    <property type="evidence" value="ECO:0007669"/>
    <property type="project" value="TreeGrafter"/>
</dbReference>